<feature type="compositionally biased region" description="Basic and acidic residues" evidence="4">
    <location>
        <begin position="75"/>
        <end position="86"/>
    </location>
</feature>
<organism evidence="5 6">
    <name type="scientific">Penicillium canescens</name>
    <dbReference type="NCBI Taxonomy" id="5083"/>
    <lineage>
        <taxon>Eukaryota</taxon>
        <taxon>Fungi</taxon>
        <taxon>Dikarya</taxon>
        <taxon>Ascomycota</taxon>
        <taxon>Pezizomycotina</taxon>
        <taxon>Eurotiomycetes</taxon>
        <taxon>Eurotiomycetidae</taxon>
        <taxon>Eurotiales</taxon>
        <taxon>Aspergillaceae</taxon>
        <taxon>Penicillium</taxon>
    </lineage>
</organism>
<feature type="compositionally biased region" description="Low complexity" evidence="4">
    <location>
        <begin position="171"/>
        <end position="182"/>
    </location>
</feature>
<evidence type="ECO:0000256" key="1">
    <source>
        <dbReference type="ARBA" id="ARBA00022723"/>
    </source>
</evidence>
<reference evidence="5" key="2">
    <citation type="submission" date="2023-01" db="EMBL/GenBank/DDBJ databases">
        <authorList>
            <person name="Petersen C."/>
        </authorList>
    </citation>
    <scope>NUCLEOTIDE SEQUENCE</scope>
    <source>
        <strain evidence="5">IBT 15450</strain>
    </source>
</reference>
<keyword evidence="2" id="KW-0863">Zinc-finger</keyword>
<reference evidence="5" key="1">
    <citation type="journal article" date="2023" name="IMA Fungus">
        <title>Comparative genomic study of the Penicillium genus elucidates a diverse pangenome and 15 lateral gene transfer events.</title>
        <authorList>
            <person name="Petersen C."/>
            <person name="Sorensen T."/>
            <person name="Nielsen M.R."/>
            <person name="Sondergaard T.E."/>
            <person name="Sorensen J.L."/>
            <person name="Fitzpatrick D.A."/>
            <person name="Frisvad J.C."/>
            <person name="Nielsen K.L."/>
        </authorList>
    </citation>
    <scope>NUCLEOTIDE SEQUENCE</scope>
    <source>
        <strain evidence="5">IBT 15450</strain>
    </source>
</reference>
<dbReference type="PROSITE" id="PS00518">
    <property type="entry name" value="ZF_RING_1"/>
    <property type="match status" value="1"/>
</dbReference>
<dbReference type="Proteomes" id="UP001219568">
    <property type="component" value="Unassembled WGS sequence"/>
</dbReference>
<keyword evidence="6" id="KW-1185">Reference proteome</keyword>
<feature type="region of interest" description="Disordered" evidence="4">
    <location>
        <begin position="258"/>
        <end position="292"/>
    </location>
</feature>
<evidence type="ECO:0000313" key="6">
    <source>
        <dbReference type="Proteomes" id="UP001219568"/>
    </source>
</evidence>
<evidence type="ECO:0000313" key="5">
    <source>
        <dbReference type="EMBL" id="KAJ6043801.1"/>
    </source>
</evidence>
<accession>A0AAD6IDD6</accession>
<dbReference type="EMBL" id="JAQJZL010000004">
    <property type="protein sequence ID" value="KAJ6043801.1"/>
    <property type="molecule type" value="Genomic_DNA"/>
</dbReference>
<keyword evidence="1" id="KW-0479">Metal-binding</keyword>
<keyword evidence="3" id="KW-0862">Zinc</keyword>
<dbReference type="InterPro" id="IPR017907">
    <property type="entry name" value="Znf_RING_CS"/>
</dbReference>
<feature type="compositionally biased region" description="Basic and acidic residues" evidence="4">
    <location>
        <begin position="96"/>
        <end position="105"/>
    </location>
</feature>
<evidence type="ECO:0008006" key="7">
    <source>
        <dbReference type="Google" id="ProtNLM"/>
    </source>
</evidence>
<feature type="compositionally biased region" description="Polar residues" evidence="4">
    <location>
        <begin position="124"/>
        <end position="143"/>
    </location>
</feature>
<dbReference type="PANTHER" id="PTHR28042:SF1">
    <property type="entry name" value="E3 UBIQUITIN-PROTEIN LIGASE COMPLEX SLX5-SLX8 SUBUNIT SLX5"/>
    <property type="match status" value="1"/>
</dbReference>
<proteinExistence type="predicted"/>
<dbReference type="AlphaFoldDB" id="A0AAD6IDD6"/>
<dbReference type="GO" id="GO:0033768">
    <property type="term" value="C:SUMO-targeted ubiquitin ligase complex"/>
    <property type="evidence" value="ECO:0007669"/>
    <property type="project" value="TreeGrafter"/>
</dbReference>
<feature type="region of interest" description="Disordered" evidence="4">
    <location>
        <begin position="46"/>
        <end position="143"/>
    </location>
</feature>
<name>A0AAD6IDD6_PENCN</name>
<evidence type="ECO:0000256" key="2">
    <source>
        <dbReference type="ARBA" id="ARBA00022771"/>
    </source>
</evidence>
<dbReference type="InterPro" id="IPR038886">
    <property type="entry name" value="E3_SLX5/Rfp1"/>
</dbReference>
<protein>
    <recommendedName>
        <fullName evidence="7">RING-type domain-containing protein</fullName>
    </recommendedName>
</protein>
<feature type="region of interest" description="Disordered" evidence="4">
    <location>
        <begin position="1"/>
        <end position="23"/>
    </location>
</feature>
<evidence type="ECO:0000256" key="4">
    <source>
        <dbReference type="SAM" id="MobiDB-lite"/>
    </source>
</evidence>
<feature type="region of interest" description="Disordered" evidence="4">
    <location>
        <begin position="166"/>
        <end position="200"/>
    </location>
</feature>
<dbReference type="PANTHER" id="PTHR28042">
    <property type="entry name" value="E3 UBIQUITIN-PROTEIN LIGASE COMPLEX SLX5-SLX8 SUBUNIT SLX5"/>
    <property type="match status" value="1"/>
</dbReference>
<sequence>MRPPGDSSIETKMDAIQMPPPPRLGILYAPRPITLPRSIGFGMSGSPSLPFLPNGPKRTYHEMSEESDGTTRAVWDQHFHPPRDRPQNQSISLPRFRGDGYDYRRPVRSSNDPEVVDLTRESESPPQSRSVDLTLPSPTQPRTSLRFPQDILHIPQTNAHDVIDVDAEPTSDPAGASSSSPDVQFVGATTRPRPLEPRPYNDIWSHMSRLSGRSEAAERRPTRNWYNRSRWAEEEEFRPMSIGDFLPVGLDYGLTGFPINPSLDAQRPQEGSTRSSSREESYKSPEPAPKGFTRTISDYDVAICPNCHEELGVGEGSKGQIYVSRKCGHVYCGECAENRSKSKAKKSTSQTKPFSKCQIAGCEVSLSSPTALFHLFL</sequence>
<gene>
    <name evidence="5" type="ORF">N7460_005156</name>
</gene>
<comment type="caution">
    <text evidence="5">The sequence shown here is derived from an EMBL/GenBank/DDBJ whole genome shotgun (WGS) entry which is preliminary data.</text>
</comment>
<dbReference type="GO" id="GO:0008270">
    <property type="term" value="F:zinc ion binding"/>
    <property type="evidence" value="ECO:0007669"/>
    <property type="project" value="UniProtKB-KW"/>
</dbReference>
<evidence type="ECO:0000256" key="3">
    <source>
        <dbReference type="ARBA" id="ARBA00022833"/>
    </source>
</evidence>
<dbReference type="GO" id="GO:0004842">
    <property type="term" value="F:ubiquitin-protein transferase activity"/>
    <property type="evidence" value="ECO:0007669"/>
    <property type="project" value="TreeGrafter"/>
</dbReference>